<dbReference type="GO" id="GO:0004143">
    <property type="term" value="F:ATP-dependent diacylglycerol kinase activity"/>
    <property type="evidence" value="ECO:0000318"/>
    <property type="project" value="GO_Central"/>
</dbReference>
<evidence type="ECO:0000256" key="7">
    <source>
        <dbReference type="ARBA" id="ARBA00022771"/>
    </source>
</evidence>
<dbReference type="PROSITE" id="PS50146">
    <property type="entry name" value="DAGK"/>
    <property type="match status" value="1"/>
</dbReference>
<keyword evidence="13" id="KW-0812">Transmembrane</keyword>
<evidence type="ECO:0000256" key="13">
    <source>
        <dbReference type="SAM" id="Phobius"/>
    </source>
</evidence>
<evidence type="ECO:0000256" key="5">
    <source>
        <dbReference type="ARBA" id="ARBA00022737"/>
    </source>
</evidence>
<evidence type="ECO:0000256" key="1">
    <source>
        <dbReference type="ARBA" id="ARBA00004370"/>
    </source>
</evidence>
<dbReference type="SMART" id="SM00109">
    <property type="entry name" value="C1"/>
    <property type="match status" value="2"/>
</dbReference>
<evidence type="ECO:0000256" key="8">
    <source>
        <dbReference type="ARBA" id="ARBA00022777"/>
    </source>
</evidence>
<comment type="similarity">
    <text evidence="2 12">Belongs to the eukaryotic diacylglycerol kinase family.</text>
</comment>
<organism evidence="16 17">
    <name type="scientific">Klebsormidium nitens</name>
    <name type="common">Green alga</name>
    <name type="synonym">Ulothrix nitens</name>
    <dbReference type="NCBI Taxonomy" id="105231"/>
    <lineage>
        <taxon>Eukaryota</taxon>
        <taxon>Viridiplantae</taxon>
        <taxon>Streptophyta</taxon>
        <taxon>Klebsormidiophyceae</taxon>
        <taxon>Klebsormidiales</taxon>
        <taxon>Klebsormidiaceae</taxon>
        <taxon>Klebsormidium</taxon>
    </lineage>
</organism>
<dbReference type="SUPFAM" id="SSF57889">
    <property type="entry name" value="Cysteine-rich domain"/>
    <property type="match status" value="1"/>
</dbReference>
<dbReference type="Gene3D" id="3.30.60.20">
    <property type="match status" value="1"/>
</dbReference>
<keyword evidence="6 12" id="KW-0547">Nucleotide-binding</keyword>
<feature type="domain" description="Phorbol-ester/DAG-type" evidence="14">
    <location>
        <begin position="69"/>
        <end position="127"/>
    </location>
</feature>
<evidence type="ECO:0000256" key="12">
    <source>
        <dbReference type="RuleBase" id="RU361128"/>
    </source>
</evidence>
<dbReference type="Proteomes" id="UP000054558">
    <property type="component" value="Unassembled WGS sequence"/>
</dbReference>
<evidence type="ECO:0000256" key="2">
    <source>
        <dbReference type="ARBA" id="ARBA00009280"/>
    </source>
</evidence>
<dbReference type="EMBL" id="DF237825">
    <property type="protein sequence ID" value="GAQ91887.1"/>
    <property type="molecule type" value="Genomic_DNA"/>
</dbReference>
<dbReference type="OMA" id="TIEITHH"/>
<keyword evidence="10 12" id="KW-0067">ATP-binding</keyword>
<keyword evidence="5" id="KW-0677">Repeat</keyword>
<gene>
    <name evidence="16" type="ORF">KFL_008760030</name>
</gene>
<evidence type="ECO:0000256" key="10">
    <source>
        <dbReference type="ARBA" id="ARBA00022840"/>
    </source>
</evidence>
<dbReference type="CDD" id="cd00029">
    <property type="entry name" value="C1"/>
    <property type="match status" value="1"/>
</dbReference>
<dbReference type="SUPFAM" id="SSF111331">
    <property type="entry name" value="NAD kinase/diacylglycerol kinase-like"/>
    <property type="match status" value="1"/>
</dbReference>
<dbReference type="InterPro" id="IPR000756">
    <property type="entry name" value="Diacylglycerol_kin_accessory"/>
</dbReference>
<evidence type="ECO:0000256" key="11">
    <source>
        <dbReference type="ARBA" id="ARBA00023136"/>
    </source>
</evidence>
<keyword evidence="7" id="KW-0863">Zinc-finger</keyword>
<dbReference type="STRING" id="105231.A0A1Y1ITB2"/>
<dbReference type="InterPro" id="IPR016064">
    <property type="entry name" value="NAD/diacylglycerol_kinase_sf"/>
</dbReference>
<dbReference type="GO" id="GO:0016020">
    <property type="term" value="C:membrane"/>
    <property type="evidence" value="ECO:0000318"/>
    <property type="project" value="GO_Central"/>
</dbReference>
<reference evidence="16 17" key="1">
    <citation type="journal article" date="2014" name="Nat. Commun.">
        <title>Klebsormidium flaccidum genome reveals primary factors for plant terrestrial adaptation.</title>
        <authorList>
            <person name="Hori K."/>
            <person name="Maruyama F."/>
            <person name="Fujisawa T."/>
            <person name="Togashi T."/>
            <person name="Yamamoto N."/>
            <person name="Seo M."/>
            <person name="Sato S."/>
            <person name="Yamada T."/>
            <person name="Mori H."/>
            <person name="Tajima N."/>
            <person name="Moriyama T."/>
            <person name="Ikeuchi M."/>
            <person name="Watanabe M."/>
            <person name="Wada H."/>
            <person name="Kobayashi K."/>
            <person name="Saito M."/>
            <person name="Masuda T."/>
            <person name="Sasaki-Sekimoto Y."/>
            <person name="Mashiguchi K."/>
            <person name="Awai K."/>
            <person name="Shimojima M."/>
            <person name="Masuda S."/>
            <person name="Iwai M."/>
            <person name="Nobusawa T."/>
            <person name="Narise T."/>
            <person name="Kondo S."/>
            <person name="Saito H."/>
            <person name="Sato R."/>
            <person name="Murakawa M."/>
            <person name="Ihara Y."/>
            <person name="Oshima-Yamada Y."/>
            <person name="Ohtaka K."/>
            <person name="Satoh M."/>
            <person name="Sonobe K."/>
            <person name="Ishii M."/>
            <person name="Ohtani R."/>
            <person name="Kanamori-Sato M."/>
            <person name="Honoki R."/>
            <person name="Miyazaki D."/>
            <person name="Mochizuki H."/>
            <person name="Umetsu J."/>
            <person name="Higashi K."/>
            <person name="Shibata D."/>
            <person name="Kamiya Y."/>
            <person name="Sato N."/>
            <person name="Nakamura Y."/>
            <person name="Tabata S."/>
            <person name="Ida S."/>
            <person name="Kurokawa K."/>
            <person name="Ohta H."/>
        </authorList>
    </citation>
    <scope>NUCLEOTIDE SEQUENCE [LARGE SCALE GENOMIC DNA]</scope>
    <source>
        <strain evidence="16 17">NIES-2285</strain>
    </source>
</reference>
<dbReference type="AlphaFoldDB" id="A0A1Y1ITB2"/>
<feature type="transmembrane region" description="Helical" evidence="13">
    <location>
        <begin position="20"/>
        <end position="40"/>
    </location>
</feature>
<dbReference type="SMART" id="SM00045">
    <property type="entry name" value="DAGKa"/>
    <property type="match status" value="1"/>
</dbReference>
<dbReference type="PANTHER" id="PTHR11255">
    <property type="entry name" value="DIACYLGLYCEROL KINASE"/>
    <property type="match status" value="1"/>
</dbReference>
<dbReference type="PROSITE" id="PS50081">
    <property type="entry name" value="ZF_DAG_PE_2"/>
    <property type="match status" value="1"/>
</dbReference>
<dbReference type="Gene3D" id="3.40.50.10330">
    <property type="entry name" value="Probable inorganic polyphosphate/atp-NAD kinase, domain 1"/>
    <property type="match status" value="1"/>
</dbReference>
<name>A0A1Y1ITB2_KLENI</name>
<dbReference type="InterPro" id="IPR017438">
    <property type="entry name" value="ATP-NAD_kinase_N"/>
</dbReference>
<evidence type="ECO:0000259" key="14">
    <source>
        <dbReference type="PROSITE" id="PS50081"/>
    </source>
</evidence>
<comment type="subcellular location">
    <subcellularLocation>
        <location evidence="1">Membrane</location>
    </subcellularLocation>
</comment>
<evidence type="ECO:0000256" key="4">
    <source>
        <dbReference type="ARBA" id="ARBA00022723"/>
    </source>
</evidence>
<keyword evidence="13" id="KW-1133">Transmembrane helix</keyword>
<evidence type="ECO:0000313" key="16">
    <source>
        <dbReference type="EMBL" id="GAQ91887.1"/>
    </source>
</evidence>
<dbReference type="GO" id="GO:0005524">
    <property type="term" value="F:ATP binding"/>
    <property type="evidence" value="ECO:0007669"/>
    <property type="project" value="UniProtKB-KW"/>
</dbReference>
<evidence type="ECO:0000256" key="6">
    <source>
        <dbReference type="ARBA" id="ARBA00022741"/>
    </source>
</evidence>
<dbReference type="InterPro" id="IPR001206">
    <property type="entry name" value="Diacylglycerol_kinase_cat_dom"/>
</dbReference>
<evidence type="ECO:0000256" key="9">
    <source>
        <dbReference type="ARBA" id="ARBA00022833"/>
    </source>
</evidence>
<dbReference type="Gene3D" id="2.60.200.40">
    <property type="match status" value="1"/>
</dbReference>
<dbReference type="EC" id="2.7.1.107" evidence="12"/>
<dbReference type="InterPro" id="IPR037607">
    <property type="entry name" value="DGK"/>
</dbReference>
<dbReference type="GO" id="GO:0008270">
    <property type="term" value="F:zinc ion binding"/>
    <property type="evidence" value="ECO:0007669"/>
    <property type="project" value="UniProtKB-KW"/>
</dbReference>
<keyword evidence="11 13" id="KW-0472">Membrane</keyword>
<evidence type="ECO:0000313" key="17">
    <source>
        <dbReference type="Proteomes" id="UP000054558"/>
    </source>
</evidence>
<dbReference type="GO" id="GO:0035556">
    <property type="term" value="P:intracellular signal transduction"/>
    <property type="evidence" value="ECO:0000318"/>
    <property type="project" value="GO_Central"/>
</dbReference>
<keyword evidence="9" id="KW-0862">Zinc</keyword>
<protein>
    <recommendedName>
        <fullName evidence="12">Diacylglycerol kinase</fullName>
        <shortName evidence="12">DAG kinase</shortName>
        <ecNumber evidence="12">2.7.1.107</ecNumber>
    </recommendedName>
</protein>
<evidence type="ECO:0000259" key="15">
    <source>
        <dbReference type="PROSITE" id="PS50146"/>
    </source>
</evidence>
<dbReference type="Pfam" id="PF00609">
    <property type="entry name" value="DAGK_acc"/>
    <property type="match status" value="1"/>
</dbReference>
<comment type="catalytic activity">
    <reaction evidence="12">
        <text>a 1,2-diacyl-sn-glycerol + ATP = a 1,2-diacyl-sn-glycero-3-phosphate + ADP + H(+)</text>
        <dbReference type="Rhea" id="RHEA:10272"/>
        <dbReference type="ChEBI" id="CHEBI:15378"/>
        <dbReference type="ChEBI" id="CHEBI:17815"/>
        <dbReference type="ChEBI" id="CHEBI:30616"/>
        <dbReference type="ChEBI" id="CHEBI:58608"/>
        <dbReference type="ChEBI" id="CHEBI:456216"/>
        <dbReference type="EC" id="2.7.1.107"/>
    </reaction>
</comment>
<evidence type="ECO:0000256" key="3">
    <source>
        <dbReference type="ARBA" id="ARBA00022679"/>
    </source>
</evidence>
<dbReference type="InterPro" id="IPR046349">
    <property type="entry name" value="C1-like_sf"/>
</dbReference>
<dbReference type="OrthoDB" id="242257at2759"/>
<proteinExistence type="inferred from homology"/>
<accession>A0A1Y1ITB2</accession>
<keyword evidence="8 12" id="KW-0418">Kinase</keyword>
<dbReference type="InterPro" id="IPR002219">
    <property type="entry name" value="PKC_DAG/PE"/>
</dbReference>
<dbReference type="GO" id="GO:0046486">
    <property type="term" value="P:glycerolipid metabolic process"/>
    <property type="evidence" value="ECO:0000318"/>
    <property type="project" value="GO_Central"/>
</dbReference>
<feature type="domain" description="DAGKc" evidence="15">
    <location>
        <begin position="294"/>
        <end position="434"/>
    </location>
</feature>
<keyword evidence="17" id="KW-1185">Reference proteome</keyword>
<dbReference type="PANTHER" id="PTHR11255:SF54">
    <property type="entry name" value="DIACYLGLYCEROL KINASE THETA"/>
    <property type="match status" value="1"/>
</dbReference>
<dbReference type="SMART" id="SM00046">
    <property type="entry name" value="DAGKc"/>
    <property type="match status" value="1"/>
</dbReference>
<dbReference type="Pfam" id="PF00781">
    <property type="entry name" value="DAGK_cat"/>
    <property type="match status" value="1"/>
</dbReference>
<sequence length="674" mass="73598">MELAPPAALSAGTVSAGSSSTLLLTALVFLVFAILLAVLLRHQRQSNSSLLAAHHLRRQSAQFRGVGTAHCWQEEPSYRLISRCCVCLETCLQAPVVAVTSIRGVERCQVCGISVHQECLRRASRDCKPVSLPADQPLQHHWIDGDSIVEDLPADEGDGCMFCEEPCSANFLGAGTVSLCVWCQRKVHNDCLTESPKEGEGKVCDLGDHRRLIIPPGCVSSTGHTVTALLEAVLGSGTIRNRRKTPKGQKKGLTHNGAFGSVADFRRKEAERVAVNGGDTKAANPKHTIGELPQDCRPLLVFVNKRSGAQHGAHLRRRFSRLLNPLQVWELSAEQGPEVGLKLFENVKHFSVLVCGGDGTVGWVMDAIESKQYEFPPPIAVCPLGTGNDLARVLNWGGGYGAIKVPGGLHTLLQDLLDRAAFCLLDRWQLTIREPPEGKESGPGRVVATKYMNNYMGVGCDAKIALDVHSLREESPELFYSQLVNKFWYTKEGAKTFLEQSCADLPWDLHVELDGQPLDIPDGVEGLVLLNIPSFMGGVDLWQSQEEHEDPLAPQAMHDKVIEVVGIYSVLHLGRLQIGLSRALRLGQARRVRLRTSAALPFQVDGEPWLQAGPACIEVTHHSQAFMLRRSAEEAGGCTPAIVQDVLEAAESRGIIHGGQRKQLLQDLALRLHH</sequence>
<keyword evidence="3 12" id="KW-0808">Transferase</keyword>
<dbReference type="GO" id="GO:0007200">
    <property type="term" value="P:phospholipase C-activating G protein-coupled receptor signaling pathway"/>
    <property type="evidence" value="ECO:0007669"/>
    <property type="project" value="InterPro"/>
</dbReference>
<keyword evidence="4" id="KW-0479">Metal-binding</keyword>